<accession>A0A2H1FI32</accession>
<gene>
    <name evidence="1" type="ORF">NCS_30263</name>
</gene>
<name>A0A2H1FI32_9ARCH</name>
<evidence type="ECO:0000313" key="1">
    <source>
        <dbReference type="EMBL" id="SMH72423.1"/>
    </source>
</evidence>
<protein>
    <submittedName>
        <fullName evidence="1">Uncharacterized protein</fullName>
    </submittedName>
</protein>
<keyword evidence="2" id="KW-1185">Reference proteome</keyword>
<evidence type="ECO:0000313" key="2">
    <source>
        <dbReference type="Proteomes" id="UP000230607"/>
    </source>
</evidence>
<reference evidence="2" key="1">
    <citation type="submission" date="2017-03" db="EMBL/GenBank/DDBJ databases">
        <authorList>
            <person name="Herbold C."/>
        </authorList>
    </citation>
    <scope>NUCLEOTIDE SEQUENCE [LARGE SCALE GENOMIC DNA]</scope>
</reference>
<dbReference type="EMBL" id="LT841358">
    <property type="protein sequence ID" value="SMH72423.1"/>
    <property type="molecule type" value="Genomic_DNA"/>
</dbReference>
<proteinExistence type="predicted"/>
<organism evidence="1 2">
    <name type="scientific">Candidatus Nitrosotalea okcheonensis</name>
    <dbReference type="NCBI Taxonomy" id="1903276"/>
    <lineage>
        <taxon>Archaea</taxon>
        <taxon>Nitrososphaerota</taxon>
        <taxon>Nitrososphaeria</taxon>
        <taxon>Nitrosotaleales</taxon>
        <taxon>Nitrosotaleaceae</taxon>
        <taxon>Nitrosotalea</taxon>
    </lineage>
</organism>
<dbReference type="Proteomes" id="UP000230607">
    <property type="component" value="Chromosome 1"/>
</dbReference>
<dbReference type="AlphaFoldDB" id="A0A2H1FI32"/>
<sequence length="24" mass="2566">MIIIVVASIVGRIISNLDNIARNA</sequence>